<name>A0A4R5QJA5_9PROT</name>
<feature type="binding site" evidence="3">
    <location>
        <position position="137"/>
    </location>
    <ligand>
        <name>a divalent metal cation</name>
        <dbReference type="ChEBI" id="CHEBI:60240"/>
    </ligand>
</feature>
<dbReference type="SUPFAM" id="SSF109854">
    <property type="entry name" value="DinB/YfiT-like putative metalloenzymes"/>
    <property type="match status" value="1"/>
</dbReference>
<keyword evidence="5" id="KW-1185">Reference proteome</keyword>
<dbReference type="OrthoDB" id="9807509at2"/>
<dbReference type="Pfam" id="PF05163">
    <property type="entry name" value="DinB"/>
    <property type="match status" value="1"/>
</dbReference>
<dbReference type="EMBL" id="SMSJ01000005">
    <property type="protein sequence ID" value="TDH63484.1"/>
    <property type="molecule type" value="Genomic_DNA"/>
</dbReference>
<comment type="similarity">
    <text evidence="1">Belongs to the DinB family.</text>
</comment>
<evidence type="ECO:0000256" key="3">
    <source>
        <dbReference type="PIRSR" id="PIRSR607837-1"/>
    </source>
</evidence>
<proteinExistence type="inferred from homology"/>
<comment type="caution">
    <text evidence="4">The sequence shown here is derived from an EMBL/GenBank/DDBJ whole genome shotgun (WGS) entry which is preliminary data.</text>
</comment>
<dbReference type="InterPro" id="IPR007837">
    <property type="entry name" value="DinB"/>
</dbReference>
<dbReference type="PANTHER" id="PTHR37302:SF1">
    <property type="entry name" value="PROTEIN DINB"/>
    <property type="match status" value="1"/>
</dbReference>
<evidence type="ECO:0000313" key="5">
    <source>
        <dbReference type="Proteomes" id="UP000295096"/>
    </source>
</evidence>
<gene>
    <name evidence="4" type="ORF">E2C06_06545</name>
</gene>
<dbReference type="InterPro" id="IPR034660">
    <property type="entry name" value="DinB/YfiT-like"/>
</dbReference>
<dbReference type="GO" id="GO:0046872">
    <property type="term" value="F:metal ion binding"/>
    <property type="evidence" value="ECO:0007669"/>
    <property type="project" value="UniProtKB-KW"/>
</dbReference>
<evidence type="ECO:0000256" key="1">
    <source>
        <dbReference type="ARBA" id="ARBA00008635"/>
    </source>
</evidence>
<dbReference type="Gene3D" id="1.20.120.450">
    <property type="entry name" value="dinb family like domain"/>
    <property type="match status" value="1"/>
</dbReference>
<feature type="binding site" evidence="3">
    <location>
        <position position="141"/>
    </location>
    <ligand>
        <name>a divalent metal cation</name>
        <dbReference type="ChEBI" id="CHEBI:60240"/>
    </ligand>
</feature>
<protein>
    <submittedName>
        <fullName evidence="4">DUF664 domain-containing protein</fullName>
    </submittedName>
</protein>
<organism evidence="4 5">
    <name type="scientific">Dankookia rubra</name>
    <dbReference type="NCBI Taxonomy" id="1442381"/>
    <lineage>
        <taxon>Bacteria</taxon>
        <taxon>Pseudomonadati</taxon>
        <taxon>Pseudomonadota</taxon>
        <taxon>Alphaproteobacteria</taxon>
        <taxon>Acetobacterales</taxon>
        <taxon>Roseomonadaceae</taxon>
        <taxon>Dankookia</taxon>
    </lineage>
</organism>
<reference evidence="4 5" key="1">
    <citation type="journal article" date="2016" name="J. Microbiol.">
        <title>Dankookia rubra gen. nov., sp. nov., an alphaproteobacterium isolated from sediment of a shallow stream.</title>
        <authorList>
            <person name="Kim W.H."/>
            <person name="Kim D.H."/>
            <person name="Kang K."/>
            <person name="Ahn T.Y."/>
        </authorList>
    </citation>
    <scope>NUCLEOTIDE SEQUENCE [LARGE SCALE GENOMIC DNA]</scope>
    <source>
        <strain evidence="4 5">JCM30602</strain>
    </source>
</reference>
<dbReference type="AlphaFoldDB" id="A0A4R5QJA5"/>
<dbReference type="PANTHER" id="PTHR37302">
    <property type="entry name" value="SLR1116 PROTEIN"/>
    <property type="match status" value="1"/>
</dbReference>
<dbReference type="Proteomes" id="UP000295096">
    <property type="component" value="Unassembled WGS sequence"/>
</dbReference>
<dbReference type="RefSeq" id="WP_133287781.1">
    <property type="nucleotide sequence ID" value="NZ_SMSJ01000005.1"/>
</dbReference>
<evidence type="ECO:0000313" key="4">
    <source>
        <dbReference type="EMBL" id="TDH63484.1"/>
    </source>
</evidence>
<accession>A0A4R5QJA5</accession>
<feature type="binding site" evidence="3">
    <location>
        <position position="50"/>
    </location>
    <ligand>
        <name>a divalent metal cation</name>
        <dbReference type="ChEBI" id="CHEBI:60240"/>
    </ligand>
</feature>
<evidence type="ECO:0000256" key="2">
    <source>
        <dbReference type="ARBA" id="ARBA00022723"/>
    </source>
</evidence>
<keyword evidence="2 3" id="KW-0479">Metal-binding</keyword>
<sequence>MISPDWCRMMAAYNAEMNRRLYAAAAELPDDARRQDRGAWFGSIHATLRHLLWGDRQWMSRFAGWDKPPPGQGTRPPLVEDFAALRAARAADDARIEAWTAELTPGWLAGDLTWFSGGSQKEMVQKRWVLLTHLFNHQTHHRGQAHALITQAGVRPADTDLPWIIDLPALGIGPG</sequence>